<evidence type="ECO:0000256" key="1">
    <source>
        <dbReference type="SAM" id="MobiDB-lite"/>
    </source>
</evidence>
<proteinExistence type="predicted"/>
<dbReference type="EMBL" id="BAAAZI010000012">
    <property type="protein sequence ID" value="GAA4146479.1"/>
    <property type="molecule type" value="Genomic_DNA"/>
</dbReference>
<comment type="caution">
    <text evidence="2">The sequence shown here is derived from an EMBL/GenBank/DDBJ whole genome shotgun (WGS) entry which is preliminary data.</text>
</comment>
<protein>
    <submittedName>
        <fullName evidence="2">Uncharacterized protein</fullName>
    </submittedName>
</protein>
<accession>A0ABP7Z386</accession>
<name>A0ABP7Z386_9SPHI</name>
<feature type="region of interest" description="Disordered" evidence="1">
    <location>
        <begin position="1"/>
        <end position="22"/>
    </location>
</feature>
<sequence>MDLQDLLNKQPEGGSGEKSESPLVSLKRDLDFYKESIKEVSVEMMAEGYTLYPIFVAHQLQVELGEVILDREELQTAWTIHASSLEEFVDKGLVQEERKDYFIQKFKSANDYMCLFVIVPEGANFVFYPYA</sequence>
<evidence type="ECO:0000313" key="2">
    <source>
        <dbReference type="EMBL" id="GAA4146479.1"/>
    </source>
</evidence>
<dbReference type="RefSeq" id="WP_344675742.1">
    <property type="nucleotide sequence ID" value="NZ_BAAAZI010000012.1"/>
</dbReference>
<organism evidence="2 3">
    <name type="scientific">Sphingobacterium kyonggiense</name>
    <dbReference type="NCBI Taxonomy" id="714075"/>
    <lineage>
        <taxon>Bacteria</taxon>
        <taxon>Pseudomonadati</taxon>
        <taxon>Bacteroidota</taxon>
        <taxon>Sphingobacteriia</taxon>
        <taxon>Sphingobacteriales</taxon>
        <taxon>Sphingobacteriaceae</taxon>
        <taxon>Sphingobacterium</taxon>
    </lineage>
</organism>
<dbReference type="Proteomes" id="UP001500101">
    <property type="component" value="Unassembled WGS sequence"/>
</dbReference>
<keyword evidence="3" id="KW-1185">Reference proteome</keyword>
<evidence type="ECO:0000313" key="3">
    <source>
        <dbReference type="Proteomes" id="UP001500101"/>
    </source>
</evidence>
<reference evidence="3" key="1">
    <citation type="journal article" date="2019" name="Int. J. Syst. Evol. Microbiol.">
        <title>The Global Catalogue of Microorganisms (GCM) 10K type strain sequencing project: providing services to taxonomists for standard genome sequencing and annotation.</title>
        <authorList>
            <consortium name="The Broad Institute Genomics Platform"/>
            <consortium name="The Broad Institute Genome Sequencing Center for Infectious Disease"/>
            <person name="Wu L."/>
            <person name="Ma J."/>
        </authorList>
    </citation>
    <scope>NUCLEOTIDE SEQUENCE [LARGE SCALE GENOMIC DNA]</scope>
    <source>
        <strain evidence="3">JCM 16704</strain>
    </source>
</reference>
<gene>
    <name evidence="2" type="ORF">GCM10022216_31450</name>
</gene>